<protein>
    <submittedName>
        <fullName evidence="1">Chromosome 12 open reading frame 76</fullName>
    </submittedName>
</protein>
<accession>A0A2K6QNZ0</accession>
<reference evidence="1" key="1">
    <citation type="submission" date="2025-08" db="UniProtKB">
        <authorList>
            <consortium name="Ensembl"/>
        </authorList>
    </citation>
    <scope>IDENTIFICATION</scope>
</reference>
<sequence length="140" mass="15275">VCVCVCVLHQQGTFEKEIGKIIPFTIAFQRAEAVEPDGCVQSWCCCLPCGLGQASCFIHATVCSAIRWRSYKGQRNFAERHILPAELEEQSNHASMGPIPPAMPVVDGNHFQHPAGDCHPHGILCLQAHSASVTARQVLQ</sequence>
<dbReference type="Ensembl" id="ENSRROT00000054912.1">
    <property type="protein sequence ID" value="ENSRROP00000030502.1"/>
    <property type="gene ID" value="ENSRROG00000038996.1"/>
</dbReference>
<keyword evidence="2" id="KW-1185">Reference proteome</keyword>
<dbReference type="AlphaFoldDB" id="A0A2K6QNZ0"/>
<organism evidence="1 2">
    <name type="scientific">Rhinopithecus roxellana</name>
    <name type="common">Golden snub-nosed monkey</name>
    <name type="synonym">Pygathrix roxellana</name>
    <dbReference type="NCBI Taxonomy" id="61622"/>
    <lineage>
        <taxon>Eukaryota</taxon>
        <taxon>Metazoa</taxon>
        <taxon>Chordata</taxon>
        <taxon>Craniata</taxon>
        <taxon>Vertebrata</taxon>
        <taxon>Euteleostomi</taxon>
        <taxon>Mammalia</taxon>
        <taxon>Eutheria</taxon>
        <taxon>Euarchontoglires</taxon>
        <taxon>Primates</taxon>
        <taxon>Haplorrhini</taxon>
        <taxon>Catarrhini</taxon>
        <taxon>Cercopithecidae</taxon>
        <taxon>Colobinae</taxon>
        <taxon>Rhinopithecus</taxon>
    </lineage>
</organism>
<proteinExistence type="predicted"/>
<dbReference type="InterPro" id="IPR041240">
    <property type="entry name" value="DUF5541"/>
</dbReference>
<dbReference type="Proteomes" id="UP000233200">
    <property type="component" value="Unplaced"/>
</dbReference>
<reference evidence="1" key="2">
    <citation type="submission" date="2025-09" db="UniProtKB">
        <authorList>
            <consortium name="Ensembl"/>
        </authorList>
    </citation>
    <scope>IDENTIFICATION</scope>
</reference>
<dbReference type="GeneTree" id="ENSGT00530000065303"/>
<dbReference type="Pfam" id="PF17695">
    <property type="entry name" value="DUF5541"/>
    <property type="match status" value="1"/>
</dbReference>
<name>A0A2K6QNZ0_RHIRO</name>
<evidence type="ECO:0000313" key="2">
    <source>
        <dbReference type="Proteomes" id="UP000233200"/>
    </source>
</evidence>
<evidence type="ECO:0000313" key="1">
    <source>
        <dbReference type="Ensembl" id="ENSRROP00000030502.1"/>
    </source>
</evidence>